<reference evidence="1 2" key="1">
    <citation type="journal article" date="2023" name="Plants (Basel)">
        <title>Bridging the Gap: Combining Genomics and Transcriptomics Approaches to Understand Stylosanthes scabra, an Orphan Legume from the Brazilian Caatinga.</title>
        <authorList>
            <person name="Ferreira-Neto J.R.C."/>
            <person name="da Silva M.D."/>
            <person name="Binneck E."/>
            <person name="de Melo N.F."/>
            <person name="da Silva R.H."/>
            <person name="de Melo A.L.T.M."/>
            <person name="Pandolfi V."/>
            <person name="Bustamante F.O."/>
            <person name="Brasileiro-Vidal A.C."/>
            <person name="Benko-Iseppon A.M."/>
        </authorList>
    </citation>
    <scope>NUCLEOTIDE SEQUENCE [LARGE SCALE GENOMIC DNA]</scope>
    <source>
        <tissue evidence="1">Leaves</tissue>
    </source>
</reference>
<comment type="caution">
    <text evidence="1">The sequence shown here is derived from an EMBL/GenBank/DDBJ whole genome shotgun (WGS) entry which is preliminary data.</text>
</comment>
<accession>A0ABU6UJS5</accession>
<organism evidence="1 2">
    <name type="scientific">Stylosanthes scabra</name>
    <dbReference type="NCBI Taxonomy" id="79078"/>
    <lineage>
        <taxon>Eukaryota</taxon>
        <taxon>Viridiplantae</taxon>
        <taxon>Streptophyta</taxon>
        <taxon>Embryophyta</taxon>
        <taxon>Tracheophyta</taxon>
        <taxon>Spermatophyta</taxon>
        <taxon>Magnoliopsida</taxon>
        <taxon>eudicotyledons</taxon>
        <taxon>Gunneridae</taxon>
        <taxon>Pentapetalae</taxon>
        <taxon>rosids</taxon>
        <taxon>fabids</taxon>
        <taxon>Fabales</taxon>
        <taxon>Fabaceae</taxon>
        <taxon>Papilionoideae</taxon>
        <taxon>50 kb inversion clade</taxon>
        <taxon>dalbergioids sensu lato</taxon>
        <taxon>Dalbergieae</taxon>
        <taxon>Pterocarpus clade</taxon>
        <taxon>Stylosanthes</taxon>
    </lineage>
</organism>
<evidence type="ECO:0000313" key="1">
    <source>
        <dbReference type="EMBL" id="MED6161557.1"/>
    </source>
</evidence>
<protein>
    <submittedName>
        <fullName evidence="1">Uncharacterized protein</fullName>
    </submittedName>
</protein>
<dbReference type="Proteomes" id="UP001341840">
    <property type="component" value="Unassembled WGS sequence"/>
</dbReference>
<evidence type="ECO:0000313" key="2">
    <source>
        <dbReference type="Proteomes" id="UP001341840"/>
    </source>
</evidence>
<keyword evidence="2" id="KW-1185">Reference proteome</keyword>
<dbReference type="EMBL" id="JASCZI010121396">
    <property type="protein sequence ID" value="MED6161557.1"/>
    <property type="molecule type" value="Genomic_DNA"/>
</dbReference>
<name>A0ABU6UJS5_9FABA</name>
<proteinExistence type="predicted"/>
<gene>
    <name evidence="1" type="ORF">PIB30_061891</name>
</gene>
<sequence>MDHRLSNTILLLRWGEGLEWTKVLSRLSNTILLLRWGGCGRRRQILVVSTYWKERFCERRQSDTLKLGSLNRKTSDKGRKEGVATTGREGGVTSMHLGEAAATVCHGWKNDDDTVLLSSSSPLFTRRLLLLSYCASPRLLS</sequence>